<dbReference type="RefSeq" id="WP_133540710.1">
    <property type="nucleotide sequence ID" value="NZ_SNXI01000025.1"/>
</dbReference>
<protein>
    <recommendedName>
        <fullName evidence="4">Prephenate dehydrogenase</fullName>
    </recommendedName>
</protein>
<evidence type="ECO:0000256" key="1">
    <source>
        <dbReference type="SAM" id="Coils"/>
    </source>
</evidence>
<dbReference type="Proteomes" id="UP000295531">
    <property type="component" value="Unassembled WGS sequence"/>
</dbReference>
<name>A0A4R6NXV4_9GAMM</name>
<evidence type="ECO:0000313" key="3">
    <source>
        <dbReference type="Proteomes" id="UP000295531"/>
    </source>
</evidence>
<comment type="caution">
    <text evidence="2">The sequence shown here is derived from an EMBL/GenBank/DDBJ whole genome shotgun (WGS) entry which is preliminary data.</text>
</comment>
<reference evidence="2 3" key="1">
    <citation type="submission" date="2019-03" db="EMBL/GenBank/DDBJ databases">
        <title>Freshwater and sediment microbial communities from various areas in North America, analyzing microbe dynamics in response to fracking.</title>
        <authorList>
            <person name="Lamendella R."/>
        </authorList>
    </citation>
    <scope>NUCLEOTIDE SEQUENCE [LARGE SCALE GENOMIC DNA]</scope>
    <source>
        <strain evidence="2 3">18_TX</strain>
    </source>
</reference>
<keyword evidence="1" id="KW-0175">Coiled coil</keyword>
<evidence type="ECO:0008006" key="4">
    <source>
        <dbReference type="Google" id="ProtNLM"/>
    </source>
</evidence>
<evidence type="ECO:0000313" key="2">
    <source>
        <dbReference type="EMBL" id="TDP27853.1"/>
    </source>
</evidence>
<organism evidence="2 3">
    <name type="scientific">Idiomarina aquatica</name>
    <dbReference type="NCBI Taxonomy" id="1327752"/>
    <lineage>
        <taxon>Bacteria</taxon>
        <taxon>Pseudomonadati</taxon>
        <taxon>Pseudomonadota</taxon>
        <taxon>Gammaproteobacteria</taxon>
        <taxon>Alteromonadales</taxon>
        <taxon>Idiomarinaceae</taxon>
        <taxon>Idiomarina</taxon>
    </lineage>
</organism>
<sequence length="106" mass="12556">MTDTMISVEEKLQQHLQVLYRQTVDADTYLDDLRQQGKAKFQDVFADNTHFVTSSNRFQPYLKEVTENVEQWQQNKEDEELLQKIVQQLQLLTETLARLKQIRQAG</sequence>
<keyword evidence="3" id="KW-1185">Reference proteome</keyword>
<proteinExistence type="predicted"/>
<accession>A0A4R6NXV4</accession>
<dbReference type="AlphaFoldDB" id="A0A4R6NXV4"/>
<gene>
    <name evidence="2" type="ORF">DEU29_1257</name>
</gene>
<dbReference type="EMBL" id="SNXI01000025">
    <property type="protein sequence ID" value="TDP27853.1"/>
    <property type="molecule type" value="Genomic_DNA"/>
</dbReference>
<feature type="coiled-coil region" evidence="1">
    <location>
        <begin position="62"/>
        <end position="102"/>
    </location>
</feature>
<dbReference type="OrthoDB" id="7067468at2"/>